<protein>
    <recommendedName>
        <fullName evidence="2">GTPase Era, mitochondrial</fullName>
    </recommendedName>
    <alternativeName>
        <fullName evidence="5">ERA-like protein 1</fullName>
    </alternativeName>
</protein>
<reference evidence="8" key="1">
    <citation type="submission" date="2022-11" db="EMBL/GenBank/DDBJ databases">
        <title>Centuries of genome instability and evolution in soft-shell clam transmissible cancer (bioRxiv).</title>
        <authorList>
            <person name="Hart S.F.M."/>
            <person name="Yonemitsu M.A."/>
            <person name="Giersch R.M."/>
            <person name="Beal B.F."/>
            <person name="Arriagada G."/>
            <person name="Davis B.W."/>
            <person name="Ostrander E.A."/>
            <person name="Goff S.P."/>
            <person name="Metzger M.J."/>
        </authorList>
    </citation>
    <scope>NUCLEOTIDE SEQUENCE</scope>
    <source>
        <strain evidence="8">MELC-2E11</strain>
        <tissue evidence="8">Siphon/mantle</tissue>
    </source>
</reference>
<dbReference type="CDD" id="cd22534">
    <property type="entry name" value="KH-II_Era"/>
    <property type="match status" value="1"/>
</dbReference>
<evidence type="ECO:0000259" key="7">
    <source>
        <dbReference type="Pfam" id="PF01926"/>
    </source>
</evidence>
<dbReference type="PANTHER" id="PTHR42698">
    <property type="entry name" value="GTPASE ERA"/>
    <property type="match status" value="1"/>
</dbReference>
<dbReference type="InterPro" id="IPR006073">
    <property type="entry name" value="GTP-bd"/>
</dbReference>
<dbReference type="PANTHER" id="PTHR42698:SF1">
    <property type="entry name" value="GTPASE ERA, MITOCHONDRIAL"/>
    <property type="match status" value="1"/>
</dbReference>
<dbReference type="Gene3D" id="3.30.300.20">
    <property type="match status" value="1"/>
</dbReference>
<dbReference type="SUPFAM" id="SSF54814">
    <property type="entry name" value="Prokaryotic type KH domain (KH-domain type II)"/>
    <property type="match status" value="1"/>
</dbReference>
<name>A0ABY7E5Y3_MYAAR</name>
<gene>
    <name evidence="8" type="ORF">MAR_010387</name>
</gene>
<keyword evidence="9" id="KW-1185">Reference proteome</keyword>
<dbReference type="InterPro" id="IPR015946">
    <property type="entry name" value="KH_dom-like_a/b"/>
</dbReference>
<feature type="region of interest" description="Disordered" evidence="6">
    <location>
        <begin position="1"/>
        <end position="31"/>
    </location>
</feature>
<dbReference type="PRINTS" id="PR00326">
    <property type="entry name" value="GTP1OBG"/>
</dbReference>
<dbReference type="Proteomes" id="UP001164746">
    <property type="component" value="Chromosome 4"/>
</dbReference>
<dbReference type="Gene3D" id="3.40.50.300">
    <property type="entry name" value="P-loop containing nucleotide triphosphate hydrolases"/>
    <property type="match status" value="1"/>
</dbReference>
<comment type="similarity">
    <text evidence="1">Belongs to the TRAFAC class TrmE-Era-EngA-EngB-Septin-like GTPase superfamily. Era GTPase family.</text>
</comment>
<evidence type="ECO:0000256" key="3">
    <source>
        <dbReference type="ARBA" id="ARBA00022741"/>
    </source>
</evidence>
<dbReference type="NCBIfam" id="TIGR00231">
    <property type="entry name" value="small_GTP"/>
    <property type="match status" value="1"/>
</dbReference>
<dbReference type="Pfam" id="PF01926">
    <property type="entry name" value="MMR_HSR1"/>
    <property type="match status" value="1"/>
</dbReference>
<keyword evidence="3" id="KW-0547">Nucleotide-binding</keyword>
<dbReference type="InterPro" id="IPR009019">
    <property type="entry name" value="KH_sf_prok-type"/>
</dbReference>
<accession>A0ABY7E5Y3</accession>
<proteinExistence type="inferred from homology"/>
<feature type="domain" description="G" evidence="7">
    <location>
        <begin position="59"/>
        <end position="181"/>
    </location>
</feature>
<sequence>MDGQLRLAGDQSEEDSGGRDHSQNERALHHDQVVEKVPELLYKRYLMSPDTPPDGKLLKVAILGAPNAGKSTFINKLVGWKVNSVSKKVHTTKGNTNTAMIVDNTQLVFIDTPGVITQAEKRKHKVEVWLEKEPERSLHEADIVGIIVDGGNTWTRNTLHPGIIKALYLYKDMPAFLIINKVDSLPKKLVLLQTIKHLTRGLVGNKSIYTNPYRPDKPLPKEPEQLFQHLEKKYGKLRVDPGWEEAEQTNEGKEQAYNGAKTEAAGAGEAYRSKSVGKDADKKKSSLVGLKIVTLKDLKVKEKDSFDNENSLAEILTDPIESQTHTTEGKAKLETSPSVSERNLNAKRGMLQHSTAISVESYQSDFVKHLLSVHHPEYDLKPSAVESEEECQQQELLREAEIASRTITSWPHFKQVFIISALDGTGVEDVKEYLLSAARPGQWLYHSSVITEQHPYETAKMCIRQALLDNVHGWLPYRIDPLISHWDVSSDDTLHLSIDINVKSSNHMGLIVGMNSDTIKAVSYDAKQALMDAFHCDVKLRLSVTVKKARAGHDRNITFY</sequence>
<evidence type="ECO:0000256" key="5">
    <source>
        <dbReference type="ARBA" id="ARBA00030975"/>
    </source>
</evidence>
<dbReference type="SUPFAM" id="SSF52540">
    <property type="entry name" value="P-loop containing nucleoside triphosphate hydrolases"/>
    <property type="match status" value="1"/>
</dbReference>
<dbReference type="EMBL" id="CP111015">
    <property type="protein sequence ID" value="WAR03829.1"/>
    <property type="molecule type" value="Genomic_DNA"/>
</dbReference>
<dbReference type="InterPro" id="IPR027417">
    <property type="entry name" value="P-loop_NTPase"/>
</dbReference>
<feature type="region of interest" description="Disordered" evidence="6">
    <location>
        <begin position="318"/>
        <end position="339"/>
    </location>
</feature>
<feature type="compositionally biased region" description="Basic and acidic residues" evidence="6">
    <location>
        <begin position="16"/>
        <end position="31"/>
    </location>
</feature>
<evidence type="ECO:0000256" key="4">
    <source>
        <dbReference type="ARBA" id="ARBA00023134"/>
    </source>
</evidence>
<dbReference type="InterPro" id="IPR005225">
    <property type="entry name" value="Small_GTP-bd"/>
</dbReference>
<evidence type="ECO:0000256" key="6">
    <source>
        <dbReference type="SAM" id="MobiDB-lite"/>
    </source>
</evidence>
<keyword evidence="4" id="KW-0342">GTP-binding</keyword>
<dbReference type="InterPro" id="IPR005662">
    <property type="entry name" value="GTPase_Era-like"/>
</dbReference>
<evidence type="ECO:0000313" key="8">
    <source>
        <dbReference type="EMBL" id="WAR03829.1"/>
    </source>
</evidence>
<organism evidence="8 9">
    <name type="scientific">Mya arenaria</name>
    <name type="common">Soft-shell clam</name>
    <dbReference type="NCBI Taxonomy" id="6604"/>
    <lineage>
        <taxon>Eukaryota</taxon>
        <taxon>Metazoa</taxon>
        <taxon>Spiralia</taxon>
        <taxon>Lophotrochozoa</taxon>
        <taxon>Mollusca</taxon>
        <taxon>Bivalvia</taxon>
        <taxon>Autobranchia</taxon>
        <taxon>Heteroconchia</taxon>
        <taxon>Euheterodonta</taxon>
        <taxon>Imparidentia</taxon>
        <taxon>Neoheterodontei</taxon>
        <taxon>Myida</taxon>
        <taxon>Myoidea</taxon>
        <taxon>Myidae</taxon>
        <taxon>Mya</taxon>
    </lineage>
</organism>
<evidence type="ECO:0000256" key="2">
    <source>
        <dbReference type="ARBA" id="ARBA00019149"/>
    </source>
</evidence>
<evidence type="ECO:0000256" key="1">
    <source>
        <dbReference type="ARBA" id="ARBA00007921"/>
    </source>
</evidence>
<evidence type="ECO:0000313" key="9">
    <source>
        <dbReference type="Proteomes" id="UP001164746"/>
    </source>
</evidence>